<dbReference type="EMBL" id="GL945436">
    <property type="protein sequence ID" value="EGO23198.1"/>
    <property type="molecule type" value="Genomic_DNA"/>
</dbReference>
<dbReference type="OrthoDB" id="10016792at2759"/>
<evidence type="ECO:0000313" key="2">
    <source>
        <dbReference type="EMBL" id="EGO23198.1"/>
    </source>
</evidence>
<gene>
    <name evidence="2" type="ORF">SERLADRAFT_439944</name>
</gene>
<feature type="region of interest" description="Disordered" evidence="1">
    <location>
        <begin position="115"/>
        <end position="139"/>
    </location>
</feature>
<sequence length="922" mass="100784">MEQRQTEDTSVTLASARYDLSVPDYRSFKAAYIYTNDCTLKIPQIQANDFHLHSSELLVLADNATIDASGTPGKDNVSPDPSDDNEENGGDGHDVFITSADFDVNKTLTIIARGGNGGKGYPGNPDASSTEDQNGGDGGNGGAGGSIYLLSLDTFSVAYKASGDFYLEANHAEWMRKVSLWLQSYQSTIQKPQYLVDLIAKYADTYETMAFGEAQGALSNVLDDLNGESETFLIENHVDVSGGDYGTGGQRGPVPGQNGQSGTGGTATRERMTKQRIRDSSEMHFHPDQIAMTIRDIEDGYFIGSKASLDRSLASIRTLVDRLDFLPDLVPSDPLFQAYNNEDKIFIIPSKTDIPTSITSIQQSLSKALGYASQLGQGLDFYGHTATWVPQGSYEQYGAQLDHVLDNFAAIETNYETFKDEAATEAQKLDVIKHSEETAKSVIQRAKNDQGQLQSELNTTASLIHVLSSDLPNKRTALVKEIDKLADEIKNAFQVSFADFINGVTQMVGTNSLQGILKDVCDGAGFINGRMDTVTDDLGVKVNKDYIVNKITVIGGEIQDLQEGLSMGHGGEMAVDDPGAAKLILEENNLMDLIGKYRNILGDNELKTVKSMFDDYVNAVSARNDVVMHYNSCLQLWLQADDTITSQQQQLDDLGRIDLTIDTNFFSISAFVEQAYFYTTAQVLRILYLTERALKFWSLGPDVSDISVLREGGFRQSGLSAALMSAKINILDAFNTAIEGFTSHSQIFGKTPGQEGGSPIKVFLTDAQLQDLRGAGNTVILAIPEAYSHTSIVDNPFSSCADVRLTYARFYIDGAQTADGNLTVSLQHSGSERIIGTDDRVHNFTHNALNVTFKYELATRDVLMDGNLVSAVDNVYALIGPFTSWRVKISDVYNDLPDLSNVTSAWFEFSGYSRSFDATRAF</sequence>
<dbReference type="KEGG" id="sla:SERLADRAFT_439944"/>
<dbReference type="GeneID" id="18815283"/>
<name>F8P220_SERL9</name>
<proteinExistence type="predicted"/>
<organism>
    <name type="scientific">Serpula lacrymans var. lacrymans (strain S7.9)</name>
    <name type="common">Dry rot fungus</name>
    <dbReference type="NCBI Taxonomy" id="578457"/>
    <lineage>
        <taxon>Eukaryota</taxon>
        <taxon>Fungi</taxon>
        <taxon>Dikarya</taxon>
        <taxon>Basidiomycota</taxon>
        <taxon>Agaricomycotina</taxon>
        <taxon>Agaricomycetes</taxon>
        <taxon>Agaricomycetidae</taxon>
        <taxon>Boletales</taxon>
        <taxon>Coniophorineae</taxon>
        <taxon>Serpulaceae</taxon>
        <taxon>Serpula</taxon>
    </lineage>
</organism>
<dbReference type="RefSeq" id="XP_007320438.1">
    <property type="nucleotide sequence ID" value="XM_007320376.1"/>
</dbReference>
<dbReference type="HOGENOM" id="CLU_371788_0_0_1"/>
<protein>
    <submittedName>
        <fullName evidence="2">Uncharacterized protein</fullName>
    </submittedName>
</protein>
<evidence type="ECO:0000256" key="1">
    <source>
        <dbReference type="SAM" id="MobiDB-lite"/>
    </source>
</evidence>
<feature type="region of interest" description="Disordered" evidence="1">
    <location>
        <begin position="69"/>
        <end position="96"/>
    </location>
</feature>
<reference evidence="2" key="1">
    <citation type="submission" date="2011-04" db="EMBL/GenBank/DDBJ databases">
        <title>Evolution of plant cell wall degrading machinery underlies the functional diversity of forest fungi.</title>
        <authorList>
            <consortium name="US DOE Joint Genome Institute (JGI-PGF)"/>
            <person name="Eastwood D.C."/>
            <person name="Floudas D."/>
            <person name="Binder M."/>
            <person name="Majcherczyk A."/>
            <person name="Schneider P."/>
            <person name="Aerts A."/>
            <person name="Asiegbu F.O."/>
            <person name="Baker S.E."/>
            <person name="Barry K."/>
            <person name="Bendiksby M."/>
            <person name="Blumentritt M."/>
            <person name="Coutinho P.M."/>
            <person name="Cullen D."/>
            <person name="Cullen D."/>
            <person name="Gathman A."/>
            <person name="Goodell B."/>
            <person name="Henrissat B."/>
            <person name="Ihrmark K."/>
            <person name="Kauserud H."/>
            <person name="Kohler A."/>
            <person name="LaButti K."/>
            <person name="Lapidus A."/>
            <person name="Lavin J.L."/>
            <person name="Lee Y.-H."/>
            <person name="Lindquist E."/>
            <person name="Lilly W."/>
            <person name="Lucas S."/>
            <person name="Morin E."/>
            <person name="Murat C."/>
            <person name="Oguiza J.A."/>
            <person name="Park J."/>
            <person name="Pisabarro A.G."/>
            <person name="Riley R."/>
            <person name="Rosling A."/>
            <person name="Salamov A."/>
            <person name="Schmidt O."/>
            <person name="Schmutz J."/>
            <person name="Skrede I."/>
            <person name="Stenlid J."/>
            <person name="Wiebenga A."/>
            <person name="Xie X."/>
            <person name="Kues U."/>
            <person name="Hibbett D.S."/>
            <person name="Hoffmeister D."/>
            <person name="Hogberg N."/>
            <person name="Martin F."/>
            <person name="Grigoriev I.V."/>
            <person name="Watkinson S.C."/>
        </authorList>
    </citation>
    <scope>NUCLEOTIDE SEQUENCE</scope>
    <source>
        <strain evidence="2">S7.9</strain>
    </source>
</reference>
<accession>F8P220</accession>
<dbReference type="AlphaFoldDB" id="F8P220"/>
<dbReference type="Proteomes" id="UP000008064">
    <property type="component" value="Unassembled WGS sequence"/>
</dbReference>
<feature type="region of interest" description="Disordered" evidence="1">
    <location>
        <begin position="244"/>
        <end position="270"/>
    </location>
</feature>